<evidence type="ECO:0000313" key="2">
    <source>
        <dbReference type="Proteomes" id="UP000823611"/>
    </source>
</evidence>
<organism evidence="1 2">
    <name type="scientific">Candidatus Fimicola merdigallinarum</name>
    <dbReference type="NCBI Taxonomy" id="2840819"/>
    <lineage>
        <taxon>Bacteria</taxon>
        <taxon>Bacillati</taxon>
        <taxon>Bacillota</taxon>
        <taxon>Clostridia</taxon>
        <taxon>Lachnospirales</taxon>
        <taxon>Lachnospiraceae</taxon>
        <taxon>Lachnospiraceae incertae sedis</taxon>
        <taxon>Candidatus Fimicola</taxon>
    </lineage>
</organism>
<comment type="caution">
    <text evidence="1">The sequence shown here is derived from an EMBL/GenBank/DDBJ whole genome shotgun (WGS) entry which is preliminary data.</text>
</comment>
<name>A0A9D9DU60_9FIRM</name>
<dbReference type="EMBL" id="JADIMX010000001">
    <property type="protein sequence ID" value="MBO8433691.1"/>
    <property type="molecule type" value="Genomic_DNA"/>
</dbReference>
<accession>A0A9D9DU60</accession>
<gene>
    <name evidence="1" type="ORF">IAC55_00030</name>
</gene>
<proteinExistence type="predicted"/>
<dbReference type="Proteomes" id="UP000823611">
    <property type="component" value="Unassembled WGS sequence"/>
</dbReference>
<reference evidence="1" key="1">
    <citation type="submission" date="2020-10" db="EMBL/GenBank/DDBJ databases">
        <authorList>
            <person name="Gilroy R."/>
        </authorList>
    </citation>
    <scope>NUCLEOTIDE SEQUENCE</scope>
    <source>
        <strain evidence="1">F6-4510</strain>
    </source>
</reference>
<sequence>MEFEKVVIQISSIKNKSITGFKNAKEGSSTYTRFLKLINAMDKNMYKNILKF</sequence>
<reference evidence="1" key="2">
    <citation type="journal article" date="2021" name="PeerJ">
        <title>Extensive microbial diversity within the chicken gut microbiome revealed by metagenomics and culture.</title>
        <authorList>
            <person name="Gilroy R."/>
            <person name="Ravi A."/>
            <person name="Getino M."/>
            <person name="Pursley I."/>
            <person name="Horton D.L."/>
            <person name="Alikhan N.F."/>
            <person name="Baker D."/>
            <person name="Gharbi K."/>
            <person name="Hall N."/>
            <person name="Watson M."/>
            <person name="Adriaenssens E.M."/>
            <person name="Foster-Nyarko E."/>
            <person name="Jarju S."/>
            <person name="Secka A."/>
            <person name="Antonio M."/>
            <person name="Oren A."/>
            <person name="Chaudhuri R.R."/>
            <person name="La Ragione R."/>
            <person name="Hildebrand F."/>
            <person name="Pallen M.J."/>
        </authorList>
    </citation>
    <scope>NUCLEOTIDE SEQUENCE</scope>
    <source>
        <strain evidence="1">F6-4510</strain>
    </source>
</reference>
<protein>
    <submittedName>
        <fullName evidence="1">Uncharacterized protein</fullName>
    </submittedName>
</protein>
<dbReference type="AlphaFoldDB" id="A0A9D9DU60"/>
<evidence type="ECO:0000313" key="1">
    <source>
        <dbReference type="EMBL" id="MBO8433691.1"/>
    </source>
</evidence>